<accession>C1MYJ9</accession>
<proteinExistence type="predicted"/>
<feature type="compositionally biased region" description="Basic residues" evidence="1">
    <location>
        <begin position="91"/>
        <end position="101"/>
    </location>
</feature>
<feature type="compositionally biased region" description="Basic residues" evidence="1">
    <location>
        <begin position="117"/>
        <end position="141"/>
    </location>
</feature>
<dbReference type="eggNOG" id="KOG3116">
    <property type="taxonomic scope" value="Eukaryota"/>
</dbReference>
<feature type="compositionally biased region" description="Basic and acidic residues" evidence="1">
    <location>
        <begin position="73"/>
        <end position="84"/>
    </location>
</feature>
<feature type="region of interest" description="Disordered" evidence="1">
    <location>
        <begin position="47"/>
        <end position="174"/>
    </location>
</feature>
<feature type="compositionally biased region" description="Gly residues" evidence="1">
    <location>
        <begin position="7"/>
        <end position="20"/>
    </location>
</feature>
<dbReference type="EMBL" id="GG663742">
    <property type="protein sequence ID" value="EEH55057.1"/>
    <property type="molecule type" value="Genomic_DNA"/>
</dbReference>
<gene>
    <name evidence="2" type="ORF">MICPUCDRAFT_59925</name>
</gene>
<sequence length="174" mass="19535">MWRARPSGGGGAGTAAGAGGRPQCQRCLKFGKWTFECCKDASSRVYVSRPSRTAQLKNPKVRQRFADAADQPPDLRKEEKERRAAIIGKVKGPRAKRHRRSIDRSDRAGDERADRARARRSRARTRARCSRRRRRRRRRQVRAGGARADGDRRAGAVCGGVPSPPPLRSKVVRR</sequence>
<feature type="region of interest" description="Disordered" evidence="1">
    <location>
        <begin position="1"/>
        <end position="22"/>
    </location>
</feature>
<dbReference type="Proteomes" id="UP000001876">
    <property type="component" value="Unassembled WGS sequence"/>
</dbReference>
<keyword evidence="3" id="KW-1185">Reference proteome</keyword>
<name>C1MYJ9_MICPC</name>
<dbReference type="OrthoDB" id="437973at2759"/>
<evidence type="ECO:0000256" key="1">
    <source>
        <dbReference type="SAM" id="MobiDB-lite"/>
    </source>
</evidence>
<evidence type="ECO:0000313" key="2">
    <source>
        <dbReference type="EMBL" id="EEH55057.1"/>
    </source>
</evidence>
<reference evidence="2 3" key="1">
    <citation type="journal article" date="2009" name="Science">
        <title>Green evolution and dynamic adaptations revealed by genomes of the marine picoeukaryotes Micromonas.</title>
        <authorList>
            <person name="Worden A.Z."/>
            <person name="Lee J.H."/>
            <person name="Mock T."/>
            <person name="Rouze P."/>
            <person name="Simmons M.P."/>
            <person name="Aerts A.L."/>
            <person name="Allen A.E."/>
            <person name="Cuvelier M.L."/>
            <person name="Derelle E."/>
            <person name="Everett M.V."/>
            <person name="Foulon E."/>
            <person name="Grimwood J."/>
            <person name="Gundlach H."/>
            <person name="Henrissat B."/>
            <person name="Napoli C."/>
            <person name="McDonald S.M."/>
            <person name="Parker M.S."/>
            <person name="Rombauts S."/>
            <person name="Salamov A."/>
            <person name="Von Dassow P."/>
            <person name="Badger J.H."/>
            <person name="Coutinho P.M."/>
            <person name="Demir E."/>
            <person name="Dubchak I."/>
            <person name="Gentemann C."/>
            <person name="Eikrem W."/>
            <person name="Gready J.E."/>
            <person name="John U."/>
            <person name="Lanier W."/>
            <person name="Lindquist E.A."/>
            <person name="Lucas S."/>
            <person name="Mayer K.F."/>
            <person name="Moreau H."/>
            <person name="Not F."/>
            <person name="Otillar R."/>
            <person name="Panaud O."/>
            <person name="Pangilinan J."/>
            <person name="Paulsen I."/>
            <person name="Piegu B."/>
            <person name="Poliakov A."/>
            <person name="Robbens S."/>
            <person name="Schmutz J."/>
            <person name="Toulza E."/>
            <person name="Wyss T."/>
            <person name="Zelensky A."/>
            <person name="Zhou K."/>
            <person name="Armbrust E.V."/>
            <person name="Bhattacharya D."/>
            <person name="Goodenough U.W."/>
            <person name="Van de Peer Y."/>
            <person name="Grigoriev I.V."/>
        </authorList>
    </citation>
    <scope>NUCLEOTIDE SEQUENCE [LARGE SCALE GENOMIC DNA]</scope>
    <source>
        <strain evidence="2 3">CCMP1545</strain>
    </source>
</reference>
<protein>
    <submittedName>
        <fullName evidence="2">Predicted protein</fullName>
    </submittedName>
</protein>
<dbReference type="RefSeq" id="XP_003060288.1">
    <property type="nucleotide sequence ID" value="XM_003060242.1"/>
</dbReference>
<dbReference type="KEGG" id="mpp:MICPUCDRAFT_59925"/>
<organism evidence="3">
    <name type="scientific">Micromonas pusilla (strain CCMP1545)</name>
    <name type="common">Picoplanktonic green alga</name>
    <dbReference type="NCBI Taxonomy" id="564608"/>
    <lineage>
        <taxon>Eukaryota</taxon>
        <taxon>Viridiplantae</taxon>
        <taxon>Chlorophyta</taxon>
        <taxon>Mamiellophyceae</taxon>
        <taxon>Mamiellales</taxon>
        <taxon>Mamiellaceae</taxon>
        <taxon>Micromonas</taxon>
    </lineage>
</organism>
<dbReference type="GeneID" id="9686018"/>
<dbReference type="AlphaFoldDB" id="C1MYJ9"/>
<feature type="compositionally biased region" description="Basic and acidic residues" evidence="1">
    <location>
        <begin position="102"/>
        <end position="116"/>
    </location>
</feature>
<dbReference type="Pfam" id="PF13917">
    <property type="entry name" value="zf-CCHC_3"/>
    <property type="match status" value="1"/>
</dbReference>
<evidence type="ECO:0000313" key="3">
    <source>
        <dbReference type="Proteomes" id="UP000001876"/>
    </source>
</evidence>